<protein>
    <submittedName>
        <fullName evidence="1">Uncharacterized protein</fullName>
    </submittedName>
</protein>
<gene>
    <name evidence="1" type="ORF">LCGC14_2220540</name>
</gene>
<accession>A0A0F9DB86</accession>
<evidence type="ECO:0000313" key="1">
    <source>
        <dbReference type="EMBL" id="KKL58919.1"/>
    </source>
</evidence>
<dbReference type="AlphaFoldDB" id="A0A0F9DB86"/>
<organism evidence="1">
    <name type="scientific">marine sediment metagenome</name>
    <dbReference type="NCBI Taxonomy" id="412755"/>
    <lineage>
        <taxon>unclassified sequences</taxon>
        <taxon>metagenomes</taxon>
        <taxon>ecological metagenomes</taxon>
    </lineage>
</organism>
<reference evidence="1" key="1">
    <citation type="journal article" date="2015" name="Nature">
        <title>Complex archaea that bridge the gap between prokaryotes and eukaryotes.</title>
        <authorList>
            <person name="Spang A."/>
            <person name="Saw J.H."/>
            <person name="Jorgensen S.L."/>
            <person name="Zaremba-Niedzwiedzka K."/>
            <person name="Martijn J."/>
            <person name="Lind A.E."/>
            <person name="van Eijk R."/>
            <person name="Schleper C."/>
            <person name="Guy L."/>
            <person name="Ettema T.J."/>
        </authorList>
    </citation>
    <scope>NUCLEOTIDE SEQUENCE</scope>
</reference>
<proteinExistence type="predicted"/>
<name>A0A0F9DB86_9ZZZZ</name>
<comment type="caution">
    <text evidence="1">The sequence shown here is derived from an EMBL/GenBank/DDBJ whole genome shotgun (WGS) entry which is preliminary data.</text>
</comment>
<sequence>MVGTRYVSLGSERVSTTSVVTPGSIDPNSATGLALSNTKIIRATVRVEEGPLRWNSVPGKTATQDGNDGSTIEYRRAEFILWGTTEIANFRYIPVEGVKRVTLMIRYEGTQ</sequence>
<dbReference type="EMBL" id="LAZR01029658">
    <property type="protein sequence ID" value="KKL58919.1"/>
    <property type="molecule type" value="Genomic_DNA"/>
</dbReference>